<gene>
    <name evidence="1" type="ORF">HAX54_022409</name>
</gene>
<keyword evidence="2" id="KW-1185">Reference proteome</keyword>
<accession>A0ABS8RKD3</accession>
<reference evidence="1 2" key="1">
    <citation type="journal article" date="2021" name="BMC Genomics">
        <title>Datura genome reveals duplications of psychoactive alkaloid biosynthetic genes and high mutation rate following tissue culture.</title>
        <authorList>
            <person name="Rajewski A."/>
            <person name="Carter-House D."/>
            <person name="Stajich J."/>
            <person name="Litt A."/>
        </authorList>
    </citation>
    <scope>NUCLEOTIDE SEQUENCE [LARGE SCALE GENOMIC DNA]</scope>
    <source>
        <strain evidence="1">AR-01</strain>
    </source>
</reference>
<dbReference type="Proteomes" id="UP000823775">
    <property type="component" value="Unassembled WGS sequence"/>
</dbReference>
<evidence type="ECO:0000313" key="2">
    <source>
        <dbReference type="Proteomes" id="UP000823775"/>
    </source>
</evidence>
<dbReference type="EMBL" id="JACEIK010000027">
    <property type="protein sequence ID" value="MCD7447059.1"/>
    <property type="molecule type" value="Genomic_DNA"/>
</dbReference>
<name>A0ABS8RKD3_DATST</name>
<sequence>MVEVMGHHSYDGPLSLLSRWRWSIAHLMDHRFPPSPPAPDLKLEVPLLQEATLSFEVSMANPVAQVNLPPEEMTEAQRAEAMWQVEEAQLADVARRADAANFIAPLQKGTDKTLSSSRT</sequence>
<evidence type="ECO:0000313" key="1">
    <source>
        <dbReference type="EMBL" id="MCD7447059.1"/>
    </source>
</evidence>
<organism evidence="1 2">
    <name type="scientific">Datura stramonium</name>
    <name type="common">Jimsonweed</name>
    <name type="synonym">Common thornapple</name>
    <dbReference type="NCBI Taxonomy" id="4076"/>
    <lineage>
        <taxon>Eukaryota</taxon>
        <taxon>Viridiplantae</taxon>
        <taxon>Streptophyta</taxon>
        <taxon>Embryophyta</taxon>
        <taxon>Tracheophyta</taxon>
        <taxon>Spermatophyta</taxon>
        <taxon>Magnoliopsida</taxon>
        <taxon>eudicotyledons</taxon>
        <taxon>Gunneridae</taxon>
        <taxon>Pentapetalae</taxon>
        <taxon>asterids</taxon>
        <taxon>lamiids</taxon>
        <taxon>Solanales</taxon>
        <taxon>Solanaceae</taxon>
        <taxon>Solanoideae</taxon>
        <taxon>Datureae</taxon>
        <taxon>Datura</taxon>
    </lineage>
</organism>
<comment type="caution">
    <text evidence="1">The sequence shown here is derived from an EMBL/GenBank/DDBJ whole genome shotgun (WGS) entry which is preliminary data.</text>
</comment>
<protein>
    <submittedName>
        <fullName evidence="1">Uncharacterized protein</fullName>
    </submittedName>
</protein>
<proteinExistence type="predicted"/>